<dbReference type="AlphaFoldDB" id="A0A8H4KNT1"/>
<accession>A0A8H4KNT1</accession>
<dbReference type="Proteomes" id="UP000554235">
    <property type="component" value="Unassembled WGS sequence"/>
</dbReference>
<feature type="compositionally biased region" description="Polar residues" evidence="2">
    <location>
        <begin position="38"/>
        <end position="47"/>
    </location>
</feature>
<gene>
    <name evidence="3" type="ORF">FALBO_15974</name>
</gene>
<evidence type="ECO:0000313" key="4">
    <source>
        <dbReference type="Proteomes" id="UP000554235"/>
    </source>
</evidence>
<evidence type="ECO:0000313" key="3">
    <source>
        <dbReference type="EMBL" id="KAF4453500.1"/>
    </source>
</evidence>
<protein>
    <submittedName>
        <fullName evidence="3">Transcription factor</fullName>
    </submittedName>
</protein>
<dbReference type="InterPro" id="IPR050987">
    <property type="entry name" value="AtrR-like"/>
</dbReference>
<dbReference type="EMBL" id="JAADYS010002881">
    <property type="protein sequence ID" value="KAF4453500.1"/>
    <property type="molecule type" value="Genomic_DNA"/>
</dbReference>
<dbReference type="PANTHER" id="PTHR46910">
    <property type="entry name" value="TRANSCRIPTION FACTOR PDR1"/>
    <property type="match status" value="1"/>
</dbReference>
<feature type="region of interest" description="Disordered" evidence="2">
    <location>
        <begin position="24"/>
        <end position="59"/>
    </location>
</feature>
<reference evidence="3 4" key="1">
    <citation type="submission" date="2020-01" db="EMBL/GenBank/DDBJ databases">
        <title>Identification and distribution of gene clusters putatively required for synthesis of sphingolipid metabolism inhibitors in phylogenetically diverse species of the filamentous fungus Fusarium.</title>
        <authorList>
            <person name="Kim H.-S."/>
            <person name="Busman M."/>
            <person name="Brown D.W."/>
            <person name="Divon H."/>
            <person name="Uhlig S."/>
            <person name="Proctor R.H."/>
        </authorList>
    </citation>
    <scope>NUCLEOTIDE SEQUENCE [LARGE SCALE GENOMIC DNA]</scope>
    <source>
        <strain evidence="3 4">NRRL 20459</strain>
    </source>
</reference>
<name>A0A8H4KNT1_9HYPO</name>
<keyword evidence="1" id="KW-0539">Nucleus</keyword>
<dbReference type="OrthoDB" id="39175at2759"/>
<dbReference type="GO" id="GO:0003700">
    <property type="term" value="F:DNA-binding transcription factor activity"/>
    <property type="evidence" value="ECO:0007669"/>
    <property type="project" value="InterPro"/>
</dbReference>
<evidence type="ECO:0000256" key="1">
    <source>
        <dbReference type="ARBA" id="ARBA00023242"/>
    </source>
</evidence>
<proteinExistence type="predicted"/>
<dbReference type="PANTHER" id="PTHR46910:SF25">
    <property type="entry name" value="ABC-TRANSPORTER-REGULATING TRANSCRIPTION FACTOR"/>
    <property type="match status" value="1"/>
</dbReference>
<sequence>MLHDSRPLYDFSSEPALEDNRRRANLATRLPSPLPTVTRESLGSAPTVSDPGVASSTMINSPEANSVYSEELSNSEYHGPRSFLSICSTSGVQWVCKKTKGSEFTGFASRLTRDITRRLKIDTKAIKDRTPEPTPELAWKYVTAYFEGAREAAFGLVDRASFEGRLKAHLENNGKNENPAWYALRNAIYATGCRLELSKTGKFRHASQTSWAYFSNSLSVHLELMYFQTTMMAIQALTVMMIDDDQITCLLPQTGNGKGSSSSFYAIALIKLAQMSSLTSKRFALVETQQQSAELLVRIVIELGQKLKTLASHIERAVDLESPVELCQRSREITLQQAIYLRMAYYITVLDVHTPLTYPWSQRLSNIAGNPDLHFQVQVSSDIVVQTARKLVMTTQFVRLDASTSILMGFHGPLYALINMFVHILEDTQRSTVHSDLNLLDIGASHFLRLEFSSESEVSHHFPKELALLARQAVDYKNSQPKESVDGGSILKGVDSDGRGEIPALDNWVGPMSDGFSPSFLDFDFEHCSTFLPIPNLDDYVMDFLS</sequence>
<comment type="caution">
    <text evidence="3">The sequence shown here is derived from an EMBL/GenBank/DDBJ whole genome shotgun (WGS) entry which is preliminary data.</text>
</comment>
<keyword evidence="4" id="KW-1185">Reference proteome</keyword>
<dbReference type="CDD" id="cd12148">
    <property type="entry name" value="fungal_TF_MHR"/>
    <property type="match status" value="1"/>
</dbReference>
<organism evidence="3 4">
    <name type="scientific">Fusarium albosuccineum</name>
    <dbReference type="NCBI Taxonomy" id="1237068"/>
    <lineage>
        <taxon>Eukaryota</taxon>
        <taxon>Fungi</taxon>
        <taxon>Dikarya</taxon>
        <taxon>Ascomycota</taxon>
        <taxon>Pezizomycotina</taxon>
        <taxon>Sordariomycetes</taxon>
        <taxon>Hypocreomycetidae</taxon>
        <taxon>Hypocreales</taxon>
        <taxon>Nectriaceae</taxon>
        <taxon>Fusarium</taxon>
        <taxon>Fusarium decemcellulare species complex</taxon>
    </lineage>
</organism>
<evidence type="ECO:0000256" key="2">
    <source>
        <dbReference type="SAM" id="MobiDB-lite"/>
    </source>
</evidence>